<dbReference type="InterPro" id="IPR009030">
    <property type="entry name" value="Growth_fac_rcpt_cys_sf"/>
</dbReference>
<accession>A0A8S3YGX9</accession>
<dbReference type="InterPro" id="IPR003410">
    <property type="entry name" value="HYR_dom"/>
</dbReference>
<dbReference type="SMART" id="SM00209">
    <property type="entry name" value="TSP1"/>
    <property type="match status" value="3"/>
</dbReference>
<dbReference type="InterPro" id="IPR013320">
    <property type="entry name" value="ConA-like_dom_sf"/>
</dbReference>
<dbReference type="InterPro" id="IPR000884">
    <property type="entry name" value="TSP1_rpt"/>
</dbReference>
<dbReference type="Pfam" id="PF00008">
    <property type="entry name" value="EGF"/>
    <property type="match status" value="2"/>
</dbReference>
<evidence type="ECO:0000259" key="8">
    <source>
        <dbReference type="PROSITE" id="PS50923"/>
    </source>
</evidence>
<dbReference type="InterPro" id="IPR036383">
    <property type="entry name" value="TSP1_rpt_sf"/>
</dbReference>
<dbReference type="FunFam" id="2.20.100.10:FF:000001">
    <property type="entry name" value="semaphorin-5A isoform X1"/>
    <property type="match status" value="3"/>
</dbReference>
<keyword evidence="1 4" id="KW-0245">EGF-like domain</keyword>
<reference evidence="9" key="1">
    <citation type="submission" date="2021-04" db="EMBL/GenBank/DDBJ databases">
        <authorList>
            <consortium name="Molecular Ecology Group"/>
        </authorList>
    </citation>
    <scope>NUCLEOTIDE SEQUENCE</scope>
</reference>
<dbReference type="Pfam" id="PF02494">
    <property type="entry name" value="HYR"/>
    <property type="match status" value="1"/>
</dbReference>
<protein>
    <recommendedName>
        <fullName evidence="11">Sushi, von Willebrand factor type A, EGF and pentraxin domain-containing protein 1</fullName>
    </recommendedName>
</protein>
<evidence type="ECO:0000259" key="7">
    <source>
        <dbReference type="PROSITE" id="PS50825"/>
    </source>
</evidence>
<dbReference type="InterPro" id="IPR018097">
    <property type="entry name" value="EGF_Ca-bd_CS"/>
</dbReference>
<dbReference type="InterPro" id="IPR001881">
    <property type="entry name" value="EGF-like_Ca-bd_dom"/>
</dbReference>
<feature type="domain" description="Sushi" evidence="8">
    <location>
        <begin position="84"/>
        <end position="153"/>
    </location>
</feature>
<evidence type="ECO:0000313" key="10">
    <source>
        <dbReference type="Proteomes" id="UP000678393"/>
    </source>
</evidence>
<evidence type="ECO:0008006" key="11">
    <source>
        <dbReference type="Google" id="ProtNLM"/>
    </source>
</evidence>
<dbReference type="PROSITE" id="PS50825">
    <property type="entry name" value="HYR"/>
    <property type="match status" value="1"/>
</dbReference>
<dbReference type="SUPFAM" id="SSF82895">
    <property type="entry name" value="TSP-1 type 1 repeat"/>
    <property type="match status" value="3"/>
</dbReference>
<dbReference type="SMART" id="SM00032">
    <property type="entry name" value="CCP"/>
    <property type="match status" value="3"/>
</dbReference>
<dbReference type="Gene3D" id="2.10.70.10">
    <property type="entry name" value="Complement Module, domain 1"/>
    <property type="match status" value="1"/>
</dbReference>
<dbReference type="SMART" id="SM00179">
    <property type="entry name" value="EGF_CA"/>
    <property type="match status" value="2"/>
</dbReference>
<gene>
    <name evidence="9" type="ORF">CUNI_LOCUS1885</name>
</gene>
<comment type="caution">
    <text evidence="4">Lacks conserved residue(s) required for the propagation of feature annotation.</text>
</comment>
<dbReference type="InterPro" id="IPR000436">
    <property type="entry name" value="Sushi_SCR_CCP_dom"/>
</dbReference>
<dbReference type="GO" id="GO:0005509">
    <property type="term" value="F:calcium ion binding"/>
    <property type="evidence" value="ECO:0007669"/>
    <property type="project" value="InterPro"/>
</dbReference>
<dbReference type="Gene3D" id="2.60.120.200">
    <property type="match status" value="1"/>
</dbReference>
<dbReference type="InterPro" id="IPR052065">
    <property type="entry name" value="Compl_asym_regulator"/>
</dbReference>
<dbReference type="Gene3D" id="2.10.25.10">
    <property type="entry name" value="Laminin"/>
    <property type="match status" value="2"/>
</dbReference>
<keyword evidence="2" id="KW-0677">Repeat</keyword>
<dbReference type="EMBL" id="CAJHNH020000236">
    <property type="protein sequence ID" value="CAG5116327.1"/>
    <property type="molecule type" value="Genomic_DNA"/>
</dbReference>
<dbReference type="FunFam" id="2.10.50.10:FF:000018">
    <property type="entry name" value="Sushi, von Willebrand factor type A, EGF and pentraxin domain-containing 1"/>
    <property type="match status" value="1"/>
</dbReference>
<name>A0A8S3YGX9_9EUPU</name>
<dbReference type="Gene3D" id="2.10.50.10">
    <property type="entry name" value="Tumor Necrosis Factor Receptor, subunit A, domain 2"/>
    <property type="match status" value="1"/>
</dbReference>
<evidence type="ECO:0000256" key="1">
    <source>
        <dbReference type="ARBA" id="ARBA00022536"/>
    </source>
</evidence>
<dbReference type="SMART" id="SM01411">
    <property type="entry name" value="Ephrin_rec_like"/>
    <property type="match status" value="3"/>
</dbReference>
<dbReference type="PROSITE" id="PS01187">
    <property type="entry name" value="EGF_CA"/>
    <property type="match status" value="1"/>
</dbReference>
<dbReference type="PROSITE" id="PS50092">
    <property type="entry name" value="TSP1"/>
    <property type="match status" value="3"/>
</dbReference>
<dbReference type="InterPro" id="IPR000742">
    <property type="entry name" value="EGF"/>
</dbReference>
<dbReference type="PROSITE" id="PS00022">
    <property type="entry name" value="EGF_1"/>
    <property type="match status" value="2"/>
</dbReference>
<dbReference type="Gene3D" id="2.20.100.10">
    <property type="entry name" value="Thrombospondin type-1 (TSP1) repeat"/>
    <property type="match status" value="3"/>
</dbReference>
<dbReference type="InterPro" id="IPR035976">
    <property type="entry name" value="Sushi/SCR/CCP_sf"/>
</dbReference>
<dbReference type="PROSITE" id="PS00010">
    <property type="entry name" value="ASX_HYDROXYL"/>
    <property type="match status" value="1"/>
</dbReference>
<dbReference type="InterPro" id="IPR000152">
    <property type="entry name" value="EGF-type_Asp/Asn_hydroxyl_site"/>
</dbReference>
<feature type="disulfide bond" evidence="4">
    <location>
        <begin position="683"/>
        <end position="692"/>
    </location>
</feature>
<feature type="domain" description="EGF-like" evidence="6">
    <location>
        <begin position="657"/>
        <end position="693"/>
    </location>
</feature>
<evidence type="ECO:0000256" key="5">
    <source>
        <dbReference type="PROSITE-ProRule" id="PRU00302"/>
    </source>
</evidence>
<feature type="domain" description="HYR" evidence="7">
    <location>
        <begin position="1"/>
        <end position="83"/>
    </location>
</feature>
<dbReference type="AlphaFoldDB" id="A0A8S3YGX9"/>
<dbReference type="PANTHER" id="PTHR22906">
    <property type="entry name" value="PROPERDIN"/>
    <property type="match status" value="1"/>
</dbReference>
<evidence type="ECO:0000313" key="9">
    <source>
        <dbReference type="EMBL" id="CAG5116327.1"/>
    </source>
</evidence>
<comment type="caution">
    <text evidence="9">The sequence shown here is derived from an EMBL/GenBank/DDBJ whole genome shotgun (WGS) entry which is preliminary data.</text>
</comment>
<organism evidence="9 10">
    <name type="scientific">Candidula unifasciata</name>
    <dbReference type="NCBI Taxonomy" id="100452"/>
    <lineage>
        <taxon>Eukaryota</taxon>
        <taxon>Metazoa</taxon>
        <taxon>Spiralia</taxon>
        <taxon>Lophotrochozoa</taxon>
        <taxon>Mollusca</taxon>
        <taxon>Gastropoda</taxon>
        <taxon>Heterobranchia</taxon>
        <taxon>Euthyneura</taxon>
        <taxon>Panpulmonata</taxon>
        <taxon>Eupulmonata</taxon>
        <taxon>Stylommatophora</taxon>
        <taxon>Helicina</taxon>
        <taxon>Helicoidea</taxon>
        <taxon>Geomitridae</taxon>
        <taxon>Candidula</taxon>
    </lineage>
</organism>
<keyword evidence="3 4" id="KW-1015">Disulfide bond</keyword>
<dbReference type="PROSITE" id="PS50923">
    <property type="entry name" value="SUSHI"/>
    <property type="match status" value="1"/>
</dbReference>
<keyword evidence="5" id="KW-0768">Sushi</keyword>
<evidence type="ECO:0000256" key="4">
    <source>
        <dbReference type="PROSITE-ProRule" id="PRU00076"/>
    </source>
</evidence>
<feature type="non-terminal residue" evidence="9">
    <location>
        <position position="1171"/>
    </location>
</feature>
<evidence type="ECO:0000256" key="3">
    <source>
        <dbReference type="ARBA" id="ARBA00023157"/>
    </source>
</evidence>
<dbReference type="SUPFAM" id="SSF57535">
    <property type="entry name" value="Complement control module/SCR domain"/>
    <property type="match status" value="1"/>
</dbReference>
<proteinExistence type="predicted"/>
<evidence type="ECO:0000259" key="6">
    <source>
        <dbReference type="PROSITE" id="PS50026"/>
    </source>
</evidence>
<dbReference type="SUPFAM" id="SSF49899">
    <property type="entry name" value="Concanavalin A-like lectins/glucanases"/>
    <property type="match status" value="1"/>
</dbReference>
<dbReference type="InterPro" id="IPR011641">
    <property type="entry name" value="Tyr-kin_ephrin_A/B_rcpt-like"/>
</dbReference>
<sequence>VEPPVFPYGCPADIETHAGPLGIPATVIYEYPVVTENSDEAVNITAEPELGSEFSIGATNITITATDSEGNTAHCQFLVIVKEISCEKPNFDSTGKYMEYDCPDHFVYGANCSLMCSDGKHVRGPSLITCVKTGNEEKLSWTWSGDMAPYCESEICPKLKTPKHGSLICTKIFSSEDQQCIVQCEDQYMYPMTAPEIFMCLQSVGEWSHDGLVPDCFERRKPKRFMAKLSFYYLASSCDDQNIEIKKKLTTALNTALKVVCKRSLKCNISEVTILCSSHRRKKRTVGVNSIRLEILVQIDLGDYEDKGSPSETMEHYDEVVERINLALISSAEQDIFNIPDIGTFESLDYAQPVFTCDSGKLLVQSTMSCSGCGTGHMLDNSTNSCIPCPRGTYQSGDSSTSCTQCPEGMSTADTQSASEDQCLILCKPGEVSVTGLEPCSPCQKGSYQEKKGMAECEFCPFGMMTSLESSTSSSDCLFYNVRMDKDTSHAIVQLPDLYPTSFTLLMWAHPVSSNQKEVLDFSLDGSHTKNMSAYFNLGSVKLFVTPSNLGNISGVRKWYHVALVLMNETTILYVHGKEVMRAETPHTAEFTNTKFMFSPSDLLKSVVVSGVQMTSSALLEEEVLNFSTSCNGQVEKNILGISKIDTTLVTLSTCDDVNDCAGNPCGEFGTCIDQPGSFACLCDQPWSGDRCQVVPDFCLDHSCAEGSTCVNNPRNKTYVCSCPSGYAGNLCHDIIVNGNWAQWEEWGLCSVACGSGHRSRIRRCNNPKPNLVGQYCPGSETERESCEEKPCAVDGHWSEWSLWTYSATCGKVTAFRQRMCNNPAPSHGGSLCLGVKTEFQTYENKICPVDGLFGLWSEWSQCSATCGGGSSRRSRVCDSPPPSHGGVQCNSSQAAETRLCSVHNCPKCKVLNTSETGESLNCAYNQTVDMTVCHIMCEPGMVMVPNDLNEFQCGQLTNYTWSHQTKENPTGILPKCTDAKIPSSQKTSLNVIFENINCSKLPAISEFKNSINSNLEQTVECKGIVGCSIHIQTTLSCGQQQQSSIGSLLVMISMEISQTGQHSEYLSSLSESEITVQMNRLQLIENITLQLMNQFSNIYELNVQGVKYNGKISSAKAEVKCPQDGSGFLEGVCVNCPSGFYSDSKGSCVRCGKGFYQNKARMSSCVQCPE</sequence>
<dbReference type="CDD" id="cd00054">
    <property type="entry name" value="EGF_CA"/>
    <property type="match status" value="1"/>
</dbReference>
<dbReference type="PROSITE" id="PS01186">
    <property type="entry name" value="EGF_2"/>
    <property type="match status" value="2"/>
</dbReference>
<dbReference type="SMART" id="SM00181">
    <property type="entry name" value="EGF"/>
    <property type="match status" value="4"/>
</dbReference>
<dbReference type="Pfam" id="PF00090">
    <property type="entry name" value="TSP_1"/>
    <property type="match status" value="3"/>
</dbReference>
<feature type="disulfide bond" evidence="4">
    <location>
        <begin position="723"/>
        <end position="732"/>
    </location>
</feature>
<evidence type="ECO:0000256" key="2">
    <source>
        <dbReference type="ARBA" id="ARBA00022737"/>
    </source>
</evidence>
<keyword evidence="10" id="KW-1185">Reference proteome</keyword>
<dbReference type="Proteomes" id="UP000678393">
    <property type="component" value="Unassembled WGS sequence"/>
</dbReference>
<dbReference type="Pfam" id="PF07699">
    <property type="entry name" value="Ephrin_rec_like"/>
    <property type="match status" value="3"/>
</dbReference>
<dbReference type="SUPFAM" id="SSF57196">
    <property type="entry name" value="EGF/Laminin"/>
    <property type="match status" value="2"/>
</dbReference>
<feature type="disulfide bond" evidence="4">
    <location>
        <begin position="704"/>
        <end position="721"/>
    </location>
</feature>
<dbReference type="FunFam" id="2.10.25.10:FF:000031">
    <property type="entry name" value="neurogenic locus notch homolog protein 3"/>
    <property type="match status" value="1"/>
</dbReference>
<feature type="non-terminal residue" evidence="9">
    <location>
        <position position="1"/>
    </location>
</feature>
<dbReference type="SUPFAM" id="SSF57184">
    <property type="entry name" value="Growth factor receptor domain"/>
    <property type="match status" value="1"/>
</dbReference>
<dbReference type="PROSITE" id="PS50026">
    <property type="entry name" value="EGF_3"/>
    <property type="match status" value="2"/>
</dbReference>
<feature type="domain" description="EGF-like" evidence="6">
    <location>
        <begin position="695"/>
        <end position="733"/>
    </location>
</feature>
<dbReference type="OrthoDB" id="6147614at2759"/>